<accession>A0ABQ0DZ57</accession>
<evidence type="ECO:0000256" key="5">
    <source>
        <dbReference type="ARBA" id="ARBA00023203"/>
    </source>
</evidence>
<dbReference type="PROSITE" id="PS51263">
    <property type="entry name" value="ADF_H"/>
    <property type="match status" value="2"/>
</dbReference>
<dbReference type="PANTHER" id="PTHR13759">
    <property type="entry name" value="TWINFILIN"/>
    <property type="match status" value="1"/>
</dbReference>
<keyword evidence="3" id="KW-0963">Cytoplasm</keyword>
<dbReference type="InterPro" id="IPR028458">
    <property type="entry name" value="Twinfilin"/>
</dbReference>
<evidence type="ECO:0000313" key="9">
    <source>
        <dbReference type="EMBL" id="GAB1228126.1"/>
    </source>
</evidence>
<dbReference type="CDD" id="cd11284">
    <property type="entry name" value="ADF_Twf-C_like"/>
    <property type="match status" value="1"/>
</dbReference>
<evidence type="ECO:0000313" key="10">
    <source>
        <dbReference type="Proteomes" id="UP001628156"/>
    </source>
</evidence>
<keyword evidence="5" id="KW-0009">Actin-binding</keyword>
<reference evidence="9 10" key="1">
    <citation type="journal article" date="2019" name="PLoS Negl. Trop. Dis.">
        <title>Whole genome sequencing of Entamoeba nuttalli reveals mammalian host-related molecular signatures and a novel octapeptide-repeat surface protein.</title>
        <authorList>
            <person name="Tanaka M."/>
            <person name="Makiuchi T."/>
            <person name="Komiyama T."/>
            <person name="Shiina T."/>
            <person name="Osaki K."/>
            <person name="Tachibana H."/>
        </authorList>
    </citation>
    <scope>NUCLEOTIDE SEQUENCE [LARGE SCALE GENOMIC DNA]</scope>
    <source>
        <strain evidence="9 10">P19-061405</strain>
    </source>
</reference>
<comment type="subunit">
    <text evidence="7">Interacts with G-actin; ADP-actin form.</text>
</comment>
<evidence type="ECO:0000256" key="2">
    <source>
        <dbReference type="ARBA" id="ARBA00009557"/>
    </source>
</evidence>
<dbReference type="PANTHER" id="PTHR13759:SF1">
    <property type="entry name" value="TWINFILIN"/>
    <property type="match status" value="1"/>
</dbReference>
<keyword evidence="10" id="KW-1185">Reference proteome</keyword>
<name>A0ABQ0DZ57_9EUKA</name>
<dbReference type="Gene3D" id="3.40.20.10">
    <property type="entry name" value="Severin"/>
    <property type="match status" value="2"/>
</dbReference>
<evidence type="ECO:0000256" key="1">
    <source>
        <dbReference type="ARBA" id="ARBA00004245"/>
    </source>
</evidence>
<dbReference type="Pfam" id="PF00241">
    <property type="entry name" value="Cofilin_ADF"/>
    <property type="match status" value="2"/>
</dbReference>
<evidence type="ECO:0000256" key="3">
    <source>
        <dbReference type="ARBA" id="ARBA00022490"/>
    </source>
</evidence>
<organism evidence="9 10">
    <name type="scientific">Entamoeba nuttalli</name>
    <dbReference type="NCBI Taxonomy" id="412467"/>
    <lineage>
        <taxon>Eukaryota</taxon>
        <taxon>Amoebozoa</taxon>
        <taxon>Evosea</taxon>
        <taxon>Archamoebae</taxon>
        <taxon>Mastigamoebida</taxon>
        <taxon>Entamoebidae</taxon>
        <taxon>Entamoeba</taxon>
    </lineage>
</organism>
<comment type="subcellular location">
    <subcellularLocation>
        <location evidence="1">Cytoplasm</location>
        <location evidence="1">Cytoskeleton</location>
    </subcellularLocation>
</comment>
<sequence>MSHSSGIELSTDLINKFKDMNSSGNGRFIQATIVDETINIKAIEQGTSDFDADLDLVLKYLVEGEPSYILFRTETRDDITNGYKWLLLAYIPDRAKVRMKMLYSSTKARFRTTLGGSTFLYEIHGTVFSDFGKSGYEAFLRHEMSAPPLTEEEEEREKEIELGISGLGAVPTGMATVTASNGVAFPVDEKVINAVKELCDGGNNYVQIGIDIDNERIVLQAQKSVEIDHLGEEVPLTLPAFHFYRWDHEYEGQQMSKIIYIFSCPDGSGNTKSAPVKQRMLYSTSKGAVESVLTGNGKEVDLKLEINAPKDLSVNEIQDKIHPPPVQEKKMFARPKPKFCRKK</sequence>
<dbReference type="EMBL" id="BAAFRS010000378">
    <property type="protein sequence ID" value="GAB1228126.1"/>
    <property type="molecule type" value="Genomic_DNA"/>
</dbReference>
<comment type="caution">
    <text evidence="9">The sequence shown here is derived from an EMBL/GenBank/DDBJ whole genome shotgun (WGS) entry which is preliminary data.</text>
</comment>
<evidence type="ECO:0000256" key="7">
    <source>
        <dbReference type="ARBA" id="ARBA00038532"/>
    </source>
</evidence>
<dbReference type="SUPFAM" id="SSF55753">
    <property type="entry name" value="Actin depolymerizing proteins"/>
    <property type="match status" value="2"/>
</dbReference>
<keyword evidence="6" id="KW-0206">Cytoskeleton</keyword>
<comment type="similarity">
    <text evidence="2">Belongs to the actin-binding proteins ADF family. Twinfilin subfamily.</text>
</comment>
<evidence type="ECO:0000256" key="4">
    <source>
        <dbReference type="ARBA" id="ARBA00022737"/>
    </source>
</evidence>
<gene>
    <name evidence="9" type="ORF">ENUP19_0378G0006</name>
</gene>
<feature type="domain" description="ADF-H" evidence="8">
    <location>
        <begin position="182"/>
        <end position="322"/>
    </location>
</feature>
<feature type="domain" description="ADF-H" evidence="8">
    <location>
        <begin position="4"/>
        <end position="141"/>
    </location>
</feature>
<dbReference type="CDD" id="cd11285">
    <property type="entry name" value="ADF_Twf-N_like"/>
    <property type="match status" value="1"/>
</dbReference>
<keyword evidence="4" id="KW-0677">Repeat</keyword>
<evidence type="ECO:0000256" key="6">
    <source>
        <dbReference type="ARBA" id="ARBA00023212"/>
    </source>
</evidence>
<evidence type="ECO:0000259" key="8">
    <source>
        <dbReference type="PROSITE" id="PS51263"/>
    </source>
</evidence>
<proteinExistence type="inferred from homology"/>
<protein>
    <recommendedName>
        <fullName evidence="8">ADF-H domain-containing protein</fullName>
    </recommendedName>
</protein>
<dbReference type="InterPro" id="IPR002108">
    <property type="entry name" value="ADF-H"/>
</dbReference>
<dbReference type="InterPro" id="IPR029006">
    <property type="entry name" value="ADF-H/Gelsolin-like_dom_sf"/>
</dbReference>
<dbReference type="Proteomes" id="UP001628156">
    <property type="component" value="Unassembled WGS sequence"/>
</dbReference>
<dbReference type="SMART" id="SM00102">
    <property type="entry name" value="ADF"/>
    <property type="match status" value="2"/>
</dbReference>